<evidence type="ECO:0000256" key="6">
    <source>
        <dbReference type="ARBA" id="ARBA00022723"/>
    </source>
</evidence>
<keyword evidence="4" id="KW-0349">Heme</keyword>
<feature type="transmembrane region" description="Helical" evidence="11">
    <location>
        <begin position="169"/>
        <end position="192"/>
    </location>
</feature>
<organism evidence="13">
    <name type="scientific">Mesocestoides corti</name>
    <name type="common">Flatworm</name>
    <dbReference type="NCBI Taxonomy" id="53468"/>
    <lineage>
        <taxon>Eukaryota</taxon>
        <taxon>Metazoa</taxon>
        <taxon>Spiralia</taxon>
        <taxon>Lophotrochozoa</taxon>
        <taxon>Platyhelminthes</taxon>
        <taxon>Cestoda</taxon>
        <taxon>Eucestoda</taxon>
        <taxon>Cyclophyllidea</taxon>
        <taxon>Mesocestoididae</taxon>
        <taxon>Mesocestoides</taxon>
    </lineage>
</organism>
<name>A0A5K3F591_MESCO</name>
<feature type="transmembrane region" description="Helical" evidence="11">
    <location>
        <begin position="204"/>
        <end position="229"/>
    </location>
</feature>
<evidence type="ECO:0000256" key="10">
    <source>
        <dbReference type="ARBA" id="ARBA00023136"/>
    </source>
</evidence>
<feature type="transmembrane region" description="Helical" evidence="11">
    <location>
        <begin position="68"/>
        <end position="87"/>
    </location>
</feature>
<accession>A0A5K3F591</accession>
<dbReference type="WBParaSite" id="MCU_005030-RA">
    <property type="protein sequence ID" value="MCU_005030-RA"/>
    <property type="gene ID" value="MCU_005030"/>
</dbReference>
<evidence type="ECO:0000256" key="7">
    <source>
        <dbReference type="ARBA" id="ARBA00022982"/>
    </source>
</evidence>
<evidence type="ECO:0000259" key="12">
    <source>
        <dbReference type="PROSITE" id="PS50939"/>
    </source>
</evidence>
<keyword evidence="3" id="KW-0813">Transport</keyword>
<dbReference type="GO" id="GO:0046872">
    <property type="term" value="F:metal ion binding"/>
    <property type="evidence" value="ECO:0007669"/>
    <property type="project" value="UniProtKB-KW"/>
</dbReference>
<feature type="domain" description="Cytochrome b561" evidence="12">
    <location>
        <begin position="30"/>
        <end position="230"/>
    </location>
</feature>
<dbReference type="FunFam" id="1.20.120.1770:FF:000001">
    <property type="entry name" value="Cytochrome b reductase 1"/>
    <property type="match status" value="1"/>
</dbReference>
<keyword evidence="7" id="KW-0249">Electron transport</keyword>
<evidence type="ECO:0000256" key="8">
    <source>
        <dbReference type="ARBA" id="ARBA00022989"/>
    </source>
</evidence>
<comment type="subcellular location">
    <subcellularLocation>
        <location evidence="2">Membrane</location>
        <topology evidence="2">Multi-pass membrane protein</topology>
    </subcellularLocation>
</comment>
<dbReference type="SMART" id="SM00665">
    <property type="entry name" value="B561"/>
    <property type="match status" value="1"/>
</dbReference>
<evidence type="ECO:0000256" key="3">
    <source>
        <dbReference type="ARBA" id="ARBA00022448"/>
    </source>
</evidence>
<comment type="cofactor">
    <cofactor evidence="1">
        <name>heme b</name>
        <dbReference type="ChEBI" id="CHEBI:60344"/>
    </cofactor>
</comment>
<keyword evidence="6" id="KW-0479">Metal-binding</keyword>
<proteinExistence type="predicted"/>
<dbReference type="Pfam" id="PF03188">
    <property type="entry name" value="Cytochrom_B561"/>
    <property type="match status" value="1"/>
</dbReference>
<protein>
    <submittedName>
        <fullName evidence="13">Cytochrome b561 domain-containing protein</fullName>
    </submittedName>
</protein>
<feature type="transmembrane region" description="Helical" evidence="11">
    <location>
        <begin position="134"/>
        <end position="157"/>
    </location>
</feature>
<dbReference type="InterPro" id="IPR006593">
    <property type="entry name" value="Cyt_b561/ferric_Rdtase_TM"/>
</dbReference>
<evidence type="ECO:0000256" key="5">
    <source>
        <dbReference type="ARBA" id="ARBA00022692"/>
    </source>
</evidence>
<keyword evidence="5 11" id="KW-0812">Transmembrane</keyword>
<dbReference type="PANTHER" id="PTHR10106:SF0">
    <property type="entry name" value="LD36721P"/>
    <property type="match status" value="1"/>
</dbReference>
<reference evidence="13" key="1">
    <citation type="submission" date="2019-11" db="UniProtKB">
        <authorList>
            <consortium name="WormBaseParasite"/>
        </authorList>
    </citation>
    <scope>IDENTIFICATION</scope>
</reference>
<dbReference type="PANTHER" id="PTHR10106">
    <property type="entry name" value="CYTOCHROME B561-RELATED"/>
    <property type="match status" value="1"/>
</dbReference>
<dbReference type="GO" id="GO:0016020">
    <property type="term" value="C:membrane"/>
    <property type="evidence" value="ECO:0007669"/>
    <property type="project" value="UniProtKB-SubCell"/>
</dbReference>
<feature type="transmembrane region" description="Helical" evidence="11">
    <location>
        <begin position="24"/>
        <end position="48"/>
    </location>
</feature>
<sequence length="251" mass="28186">MNLRAYDSLDQPPDSEETSKTKAIIPLIVIAQIFGLAAVVTCIIWMGYYNDGFDWADSACVFNYHPVFMVLGLIFCFGDAMLIYRVFRFLPKLPLKAVHAVLMLLSLLFSVVGLKSAFDSHNLRAIPNMYSLHSWIGLVTIILFSLQWVIGLVTFLVPSIPLRLRATILPLHTSMGLFLFCCAIAACISGITEKNFFGGEYSNLPIASMLSNFMGIFIVVFGGIIFYIVHRHDYRRLEPQRANERGFASLD</sequence>
<dbReference type="InterPro" id="IPR043205">
    <property type="entry name" value="CYB561/CYBRD1-like"/>
</dbReference>
<evidence type="ECO:0000313" key="13">
    <source>
        <dbReference type="WBParaSite" id="MCU_005030-RA"/>
    </source>
</evidence>
<evidence type="ECO:0000256" key="2">
    <source>
        <dbReference type="ARBA" id="ARBA00004141"/>
    </source>
</evidence>
<feature type="transmembrane region" description="Helical" evidence="11">
    <location>
        <begin position="94"/>
        <end position="114"/>
    </location>
</feature>
<dbReference type="GO" id="GO:0016491">
    <property type="term" value="F:oxidoreductase activity"/>
    <property type="evidence" value="ECO:0007669"/>
    <property type="project" value="InterPro"/>
</dbReference>
<evidence type="ECO:0000256" key="9">
    <source>
        <dbReference type="ARBA" id="ARBA00023004"/>
    </source>
</evidence>
<dbReference type="PROSITE" id="PS50939">
    <property type="entry name" value="CYTOCHROME_B561"/>
    <property type="match status" value="1"/>
</dbReference>
<keyword evidence="9" id="KW-0408">Iron</keyword>
<evidence type="ECO:0000256" key="1">
    <source>
        <dbReference type="ARBA" id="ARBA00001970"/>
    </source>
</evidence>
<keyword evidence="10 11" id="KW-0472">Membrane</keyword>
<evidence type="ECO:0000256" key="4">
    <source>
        <dbReference type="ARBA" id="ARBA00022617"/>
    </source>
</evidence>
<dbReference type="Gene3D" id="1.20.120.1770">
    <property type="match status" value="1"/>
</dbReference>
<evidence type="ECO:0000256" key="11">
    <source>
        <dbReference type="SAM" id="Phobius"/>
    </source>
</evidence>
<keyword evidence="8 11" id="KW-1133">Transmembrane helix</keyword>
<dbReference type="AlphaFoldDB" id="A0A5K3F591"/>